<feature type="compositionally biased region" description="Basic and acidic residues" evidence="1">
    <location>
        <begin position="46"/>
        <end position="55"/>
    </location>
</feature>
<dbReference type="Pfam" id="PF03372">
    <property type="entry name" value="Exo_endo_phos"/>
    <property type="match status" value="1"/>
</dbReference>
<organism evidence="3 4">
    <name type="scientific">Nematostella vectensis</name>
    <name type="common">Starlet sea anemone</name>
    <dbReference type="NCBI Taxonomy" id="45351"/>
    <lineage>
        <taxon>Eukaryota</taxon>
        <taxon>Metazoa</taxon>
        <taxon>Cnidaria</taxon>
        <taxon>Anthozoa</taxon>
        <taxon>Hexacorallia</taxon>
        <taxon>Actiniaria</taxon>
        <taxon>Edwardsiidae</taxon>
        <taxon>Nematostella</taxon>
    </lineage>
</organism>
<dbReference type="PhylomeDB" id="A7TCW5"/>
<feature type="domain" description="Endonuclease/exonuclease/phosphatase" evidence="2">
    <location>
        <begin position="92"/>
        <end position="203"/>
    </location>
</feature>
<evidence type="ECO:0000259" key="2">
    <source>
        <dbReference type="Pfam" id="PF03372"/>
    </source>
</evidence>
<dbReference type="eggNOG" id="ENOG502SQTU">
    <property type="taxonomic scope" value="Eukaryota"/>
</dbReference>
<dbReference type="Gene3D" id="3.60.10.10">
    <property type="entry name" value="Endonuclease/exonuclease/phosphatase"/>
    <property type="match status" value="1"/>
</dbReference>
<protein>
    <recommendedName>
        <fullName evidence="2">Endonuclease/exonuclease/phosphatase domain-containing protein</fullName>
    </recommendedName>
</protein>
<reference evidence="3 4" key="1">
    <citation type="journal article" date="2007" name="Science">
        <title>Sea anemone genome reveals ancestral eumetazoan gene repertoire and genomic organization.</title>
        <authorList>
            <person name="Putnam N.H."/>
            <person name="Srivastava M."/>
            <person name="Hellsten U."/>
            <person name="Dirks B."/>
            <person name="Chapman J."/>
            <person name="Salamov A."/>
            <person name="Terry A."/>
            <person name="Shapiro H."/>
            <person name="Lindquist E."/>
            <person name="Kapitonov V.V."/>
            <person name="Jurka J."/>
            <person name="Genikhovich G."/>
            <person name="Grigoriev I.V."/>
            <person name="Lucas S.M."/>
            <person name="Steele R.E."/>
            <person name="Finnerty J.R."/>
            <person name="Technau U."/>
            <person name="Martindale M.Q."/>
            <person name="Rokhsar D.S."/>
        </authorList>
    </citation>
    <scope>NUCLEOTIDE SEQUENCE [LARGE SCALE GENOMIC DNA]</scope>
    <source>
        <strain evidence="4">CH2 X CH6</strain>
    </source>
</reference>
<evidence type="ECO:0000313" key="3">
    <source>
        <dbReference type="EMBL" id="EDO26094.1"/>
    </source>
</evidence>
<dbReference type="InParanoid" id="A7TCW5"/>
<dbReference type="AlphaFoldDB" id="A7TCW5"/>
<dbReference type="SUPFAM" id="SSF56219">
    <property type="entry name" value="DNase I-like"/>
    <property type="match status" value="1"/>
</dbReference>
<feature type="region of interest" description="Disordered" evidence="1">
    <location>
        <begin position="46"/>
        <end position="66"/>
    </location>
</feature>
<name>A7TCW5_NEMVE</name>
<accession>A7TCW5</accession>
<evidence type="ECO:0000313" key="4">
    <source>
        <dbReference type="Proteomes" id="UP000001593"/>
    </source>
</evidence>
<dbReference type="Proteomes" id="UP000001593">
    <property type="component" value="Unassembled WGS sequence"/>
</dbReference>
<sequence length="221" mass="25462">MTKGQPLTSQHYWQRKRWPFYRGRRAGMQVKARELYRRHYIDKVRPRPMDREAKRPSSAHNPNNCVQVSTTNSIQKTPISLNAFVPALLLSNVRSLAPKIDEVREAISNANLDLACITETWLRNHIHNNVIAVSGYNLVRRDRTKDQHGGVCIFIKDSIKYQVLEDLMDDEFEVLWIQLRPSRLPRGITSIVVGLVYHPPSAADMPMLEYLHSCLSTMEAS</sequence>
<dbReference type="EMBL" id="DS476851">
    <property type="protein sequence ID" value="EDO26094.1"/>
    <property type="molecule type" value="Genomic_DNA"/>
</dbReference>
<dbReference type="HOGENOM" id="CLU_1251978_0_0_1"/>
<dbReference type="InterPro" id="IPR005135">
    <property type="entry name" value="Endo/exonuclease/phosphatase"/>
</dbReference>
<dbReference type="PANTHER" id="PTHR47510:SF3">
    <property type="entry name" value="ENDO_EXONUCLEASE_PHOSPHATASE DOMAIN-CONTAINING PROTEIN"/>
    <property type="match status" value="1"/>
</dbReference>
<gene>
    <name evidence="3" type="ORF">NEMVEDRAFT_v1g225401</name>
</gene>
<dbReference type="GO" id="GO:0003824">
    <property type="term" value="F:catalytic activity"/>
    <property type="evidence" value="ECO:0007669"/>
    <property type="project" value="InterPro"/>
</dbReference>
<evidence type="ECO:0000256" key="1">
    <source>
        <dbReference type="SAM" id="MobiDB-lite"/>
    </source>
</evidence>
<dbReference type="PANTHER" id="PTHR47510">
    <property type="entry name" value="REVERSE TRANSCRIPTASE DOMAIN-CONTAINING PROTEIN"/>
    <property type="match status" value="1"/>
</dbReference>
<dbReference type="OMA" id="WPRYRGR"/>
<dbReference type="InterPro" id="IPR036691">
    <property type="entry name" value="Endo/exonu/phosph_ase_sf"/>
</dbReference>
<keyword evidence="4" id="KW-1185">Reference proteome</keyword>
<proteinExistence type="predicted"/>